<sequence>EDIETASVATNADLDGDFQLTNPNSMGIDEGAGFDVLGPDTIIANQLYQLTGRVSDVLVSVTPGFFIDEISVLELPTTPLFQIQTNDAIVTQQSAGLYRLYAIDGAHHLNVHSTENAKIIATDAQQESGKINWRLR</sequence>
<reference evidence="1" key="1">
    <citation type="submission" date="2018-06" db="EMBL/GenBank/DDBJ databases">
        <authorList>
            <person name="Zhirakovskaya E."/>
        </authorList>
    </citation>
    <scope>NUCLEOTIDE SEQUENCE</scope>
</reference>
<gene>
    <name evidence="1" type="ORF">MNBD_GAMMA06-634</name>
</gene>
<evidence type="ECO:0000313" key="1">
    <source>
        <dbReference type="EMBL" id="VAW52547.1"/>
    </source>
</evidence>
<organism evidence="1">
    <name type="scientific">hydrothermal vent metagenome</name>
    <dbReference type="NCBI Taxonomy" id="652676"/>
    <lineage>
        <taxon>unclassified sequences</taxon>
        <taxon>metagenomes</taxon>
        <taxon>ecological metagenomes</taxon>
    </lineage>
</organism>
<dbReference type="EMBL" id="UOFD01000048">
    <property type="protein sequence ID" value="VAW52547.1"/>
    <property type="molecule type" value="Genomic_DNA"/>
</dbReference>
<name>A0A3B0WPD1_9ZZZZ</name>
<dbReference type="AlphaFoldDB" id="A0A3B0WPD1"/>
<proteinExistence type="predicted"/>
<feature type="non-terminal residue" evidence="1">
    <location>
        <position position="1"/>
    </location>
</feature>
<protein>
    <submittedName>
        <fullName evidence="1">Uncharacterized protein</fullName>
    </submittedName>
</protein>
<accession>A0A3B0WPD1</accession>